<dbReference type="Proteomes" id="UP000256970">
    <property type="component" value="Unassembled WGS sequence"/>
</dbReference>
<organism evidence="5 6">
    <name type="scientific">Tetradesmus obliquus</name>
    <name type="common">Green alga</name>
    <name type="synonym">Acutodesmus obliquus</name>
    <dbReference type="NCBI Taxonomy" id="3088"/>
    <lineage>
        <taxon>Eukaryota</taxon>
        <taxon>Viridiplantae</taxon>
        <taxon>Chlorophyta</taxon>
        <taxon>core chlorophytes</taxon>
        <taxon>Chlorophyceae</taxon>
        <taxon>CS clade</taxon>
        <taxon>Sphaeropleales</taxon>
        <taxon>Scenedesmaceae</taxon>
        <taxon>Tetradesmus</taxon>
    </lineage>
</organism>
<evidence type="ECO:0000256" key="3">
    <source>
        <dbReference type="SAM" id="MobiDB-lite"/>
    </source>
</evidence>
<dbReference type="EMBL" id="FNXT01001184">
    <property type="protein sequence ID" value="SZX73103.1"/>
    <property type="molecule type" value="Genomic_DNA"/>
</dbReference>
<gene>
    <name evidence="5" type="ORF">BQ4739_LOCUS13220</name>
</gene>
<dbReference type="Gene3D" id="3.50.50.60">
    <property type="entry name" value="FAD/NAD(P)-binding domain"/>
    <property type="match status" value="2"/>
</dbReference>
<dbReference type="Pfam" id="PF00890">
    <property type="entry name" value="FAD_binding_2"/>
    <property type="match status" value="1"/>
</dbReference>
<name>A0A383W7A7_TETOB</name>
<evidence type="ECO:0000313" key="6">
    <source>
        <dbReference type="Proteomes" id="UP000256970"/>
    </source>
</evidence>
<keyword evidence="2" id="KW-0560">Oxidoreductase</keyword>
<dbReference type="PRINTS" id="PR00420">
    <property type="entry name" value="RNGMNOXGNASE"/>
</dbReference>
<keyword evidence="6" id="KW-1185">Reference proteome</keyword>
<keyword evidence="1" id="KW-0285">Flavoprotein</keyword>
<dbReference type="SUPFAM" id="SSF51905">
    <property type="entry name" value="FAD/NAD(P)-binding domain"/>
    <property type="match status" value="1"/>
</dbReference>
<proteinExistence type="predicted"/>
<dbReference type="InterPro" id="IPR036188">
    <property type="entry name" value="FAD/NAD-bd_sf"/>
</dbReference>
<protein>
    <recommendedName>
        <fullName evidence="4">FAD-dependent oxidoreductase 2 FAD-binding domain-containing protein</fullName>
    </recommendedName>
</protein>
<sequence>MRFERFAAASTRSATSRAAQQQEQQQAVVIGSGMAGLAAAEVLSRHFNRVVVLERDLPHPEWQQGAVDMAKSKVARRGVTQYNHLHGMTAGGLASLNRIFGGRYSPALEAAGTPMLQLFTHARLVHPTYGCWLPRNASAAPVKTAFCTRHMFESTARQLVAGNERVEFVYGAKAVGLQFEEDAGAAAAAAEPSTRRQKSVTGVLLADGSFLQAGLVVDASGRHSAAPDWLAAAGFPQPRVSHATAGCSYVSTLVKLSPEAESALAAADVRIIYAMAHAPEKSLGILAQAENGVWQTSVGGFADKTPPLKDDGILEWAKQEVWHPSIAALLEGCTPLIPWRRFYGLGSTWRHYEEAAAAGNLPEGLVLLADSICSFQPVYGQGMTVAALEAEILDELLEKRSSSSSSSSSITTSYIEVTGLAAELQAAVQPVVQAAWDLAVGGDMKYEGAVSSDGPVATGLAGKLMGAYMEALFELATSDETVQEALLRVMHMLDPPAKFMEPPVLSRVLLHLITAPFRPAAGPNATFLSSSSSISSKPASRVSGAAQAATAVRASAAGGGRFDLGVNI</sequence>
<dbReference type="PANTHER" id="PTHR43422:SF3">
    <property type="entry name" value="THIAMINE THIAZOLE SYNTHASE"/>
    <property type="match status" value="1"/>
</dbReference>
<accession>A0A383W7A7</accession>
<evidence type="ECO:0000256" key="1">
    <source>
        <dbReference type="ARBA" id="ARBA00022630"/>
    </source>
</evidence>
<dbReference type="InterPro" id="IPR003953">
    <property type="entry name" value="FAD-dep_OxRdtase_2_FAD-bd"/>
</dbReference>
<feature type="region of interest" description="Disordered" evidence="3">
    <location>
        <begin position="1"/>
        <end position="20"/>
    </location>
</feature>
<feature type="domain" description="FAD-dependent oxidoreductase 2 FAD-binding" evidence="4">
    <location>
        <begin position="27"/>
        <end position="206"/>
    </location>
</feature>
<evidence type="ECO:0000259" key="4">
    <source>
        <dbReference type="Pfam" id="PF00890"/>
    </source>
</evidence>
<dbReference type="AlphaFoldDB" id="A0A383W7A7"/>
<evidence type="ECO:0000256" key="2">
    <source>
        <dbReference type="ARBA" id="ARBA00023002"/>
    </source>
</evidence>
<reference evidence="5 6" key="1">
    <citation type="submission" date="2016-10" db="EMBL/GenBank/DDBJ databases">
        <authorList>
            <person name="Cai Z."/>
        </authorList>
    </citation>
    <scope>NUCLEOTIDE SEQUENCE [LARGE SCALE GENOMIC DNA]</scope>
</reference>
<dbReference type="GO" id="GO:0016491">
    <property type="term" value="F:oxidoreductase activity"/>
    <property type="evidence" value="ECO:0007669"/>
    <property type="project" value="UniProtKB-KW"/>
</dbReference>
<dbReference type="PANTHER" id="PTHR43422">
    <property type="entry name" value="THIAMINE THIAZOLE SYNTHASE"/>
    <property type="match status" value="1"/>
</dbReference>
<evidence type="ECO:0000313" key="5">
    <source>
        <dbReference type="EMBL" id="SZX73103.1"/>
    </source>
</evidence>